<dbReference type="InterPro" id="IPR011010">
    <property type="entry name" value="DNA_brk_join_enz"/>
</dbReference>
<dbReference type="Proteomes" id="UP000661507">
    <property type="component" value="Unassembled WGS sequence"/>
</dbReference>
<protein>
    <recommendedName>
        <fullName evidence="2">Phage integrase central domain-containing protein</fullName>
    </recommendedName>
</protein>
<dbReference type="AlphaFoldDB" id="A0A917KWB7"/>
<dbReference type="Pfam" id="PF22022">
    <property type="entry name" value="Phage_int_M"/>
    <property type="match status" value="1"/>
</dbReference>
<accession>A0A917KWB7</accession>
<dbReference type="SUPFAM" id="SSF56349">
    <property type="entry name" value="DNA breaking-rejoining enzymes"/>
    <property type="match status" value="1"/>
</dbReference>
<dbReference type="GO" id="GO:0003677">
    <property type="term" value="F:DNA binding"/>
    <property type="evidence" value="ECO:0007669"/>
    <property type="project" value="UniProtKB-KW"/>
</dbReference>
<feature type="domain" description="Phage integrase central" evidence="2">
    <location>
        <begin position="3"/>
        <end position="93"/>
    </location>
</feature>
<organism evidence="3 4">
    <name type="scientific">Neoroseomonas lacus</name>
    <dbReference type="NCBI Taxonomy" id="287609"/>
    <lineage>
        <taxon>Bacteria</taxon>
        <taxon>Pseudomonadati</taxon>
        <taxon>Pseudomonadota</taxon>
        <taxon>Alphaproteobacteria</taxon>
        <taxon>Acetobacterales</taxon>
        <taxon>Acetobacteraceae</taxon>
        <taxon>Neoroseomonas</taxon>
    </lineage>
</organism>
<sequence length="113" mass="12571">MAGLYVAAHEGGWRSGKHAAQWTATLTTHAFPHIGAMPVAVIETANVLATLQPIWATKPETASRLRGRIEAILDYARVQGWRQGENPTRWRGHLDHLLPRRSMIAPVEHRPAL</sequence>
<evidence type="ECO:0000313" key="4">
    <source>
        <dbReference type="Proteomes" id="UP000661507"/>
    </source>
</evidence>
<evidence type="ECO:0000256" key="1">
    <source>
        <dbReference type="ARBA" id="ARBA00023125"/>
    </source>
</evidence>
<name>A0A917KWB7_9PROT</name>
<dbReference type="Gene3D" id="1.10.150.130">
    <property type="match status" value="1"/>
</dbReference>
<keyword evidence="1" id="KW-0238">DNA-binding</keyword>
<reference evidence="3" key="2">
    <citation type="submission" date="2020-09" db="EMBL/GenBank/DDBJ databases">
        <authorList>
            <person name="Sun Q."/>
            <person name="Zhou Y."/>
        </authorList>
    </citation>
    <scope>NUCLEOTIDE SEQUENCE</scope>
    <source>
        <strain evidence="3">CGMCC 1.3617</strain>
    </source>
</reference>
<reference evidence="3" key="1">
    <citation type="journal article" date="2014" name="Int. J. Syst. Evol. Microbiol.">
        <title>Complete genome sequence of Corynebacterium casei LMG S-19264T (=DSM 44701T), isolated from a smear-ripened cheese.</title>
        <authorList>
            <consortium name="US DOE Joint Genome Institute (JGI-PGF)"/>
            <person name="Walter F."/>
            <person name="Albersmeier A."/>
            <person name="Kalinowski J."/>
            <person name="Ruckert C."/>
        </authorList>
    </citation>
    <scope>NUCLEOTIDE SEQUENCE</scope>
    <source>
        <strain evidence="3">CGMCC 1.3617</strain>
    </source>
</reference>
<evidence type="ECO:0000259" key="2">
    <source>
        <dbReference type="Pfam" id="PF22022"/>
    </source>
</evidence>
<dbReference type="InterPro" id="IPR053876">
    <property type="entry name" value="Phage_int_M"/>
</dbReference>
<evidence type="ECO:0000313" key="3">
    <source>
        <dbReference type="EMBL" id="GGJ33026.1"/>
    </source>
</evidence>
<dbReference type="InterPro" id="IPR010998">
    <property type="entry name" value="Integrase_recombinase_N"/>
</dbReference>
<keyword evidence="4" id="KW-1185">Reference proteome</keyword>
<dbReference type="EMBL" id="BMKW01000012">
    <property type="protein sequence ID" value="GGJ33026.1"/>
    <property type="molecule type" value="Genomic_DNA"/>
</dbReference>
<comment type="caution">
    <text evidence="3">The sequence shown here is derived from an EMBL/GenBank/DDBJ whole genome shotgun (WGS) entry which is preliminary data.</text>
</comment>
<gene>
    <name evidence="3" type="ORF">GCM10011320_45870</name>
</gene>
<proteinExistence type="predicted"/>